<keyword evidence="1" id="KW-0472">Membrane</keyword>
<dbReference type="Proteomes" id="UP001144471">
    <property type="component" value="Unassembled WGS sequence"/>
</dbReference>
<reference evidence="2" key="1">
    <citation type="submission" date="2022-12" db="EMBL/GenBank/DDBJ databases">
        <title>Reference genome sequencing for broad-spectrum identification of bacterial and archaeal isolates by mass spectrometry.</title>
        <authorList>
            <person name="Sekiguchi Y."/>
            <person name="Tourlousse D.M."/>
        </authorList>
    </citation>
    <scope>NUCLEOTIDE SEQUENCE</scope>
    <source>
        <strain evidence="2">10succ1</strain>
    </source>
</reference>
<dbReference type="RefSeq" id="WP_281836959.1">
    <property type="nucleotide sequence ID" value="NZ_BSDY01000016.1"/>
</dbReference>
<evidence type="ECO:0000256" key="1">
    <source>
        <dbReference type="SAM" id="Phobius"/>
    </source>
</evidence>
<keyword evidence="1" id="KW-0812">Transmembrane</keyword>
<evidence type="ECO:0000313" key="2">
    <source>
        <dbReference type="EMBL" id="GLI57378.1"/>
    </source>
</evidence>
<protein>
    <submittedName>
        <fullName evidence="2">Uncharacterized protein</fullName>
    </submittedName>
</protein>
<keyword evidence="1" id="KW-1133">Transmembrane helix</keyword>
<evidence type="ECO:0000313" key="3">
    <source>
        <dbReference type="Proteomes" id="UP001144471"/>
    </source>
</evidence>
<comment type="caution">
    <text evidence="2">The sequence shown here is derived from an EMBL/GenBank/DDBJ whole genome shotgun (WGS) entry which is preliminary data.</text>
</comment>
<dbReference type="AlphaFoldDB" id="A0A9W6LP67"/>
<feature type="transmembrane region" description="Helical" evidence="1">
    <location>
        <begin position="6"/>
        <end position="26"/>
    </location>
</feature>
<organism evidence="2 3">
    <name type="scientific">Propionigenium maris DSM 9537</name>
    <dbReference type="NCBI Taxonomy" id="1123000"/>
    <lineage>
        <taxon>Bacteria</taxon>
        <taxon>Fusobacteriati</taxon>
        <taxon>Fusobacteriota</taxon>
        <taxon>Fusobacteriia</taxon>
        <taxon>Fusobacteriales</taxon>
        <taxon>Fusobacteriaceae</taxon>
        <taxon>Propionigenium</taxon>
    </lineage>
</organism>
<proteinExistence type="predicted"/>
<keyword evidence="3" id="KW-1185">Reference proteome</keyword>
<name>A0A9W6LP67_9FUSO</name>
<dbReference type="EMBL" id="BSDY01000016">
    <property type="protein sequence ID" value="GLI57378.1"/>
    <property type="molecule type" value="Genomic_DNA"/>
</dbReference>
<gene>
    <name evidence="2" type="ORF">PM10SUCC1_28920</name>
</gene>
<feature type="transmembrane region" description="Helical" evidence="1">
    <location>
        <begin position="38"/>
        <end position="57"/>
    </location>
</feature>
<accession>A0A9W6LP67</accession>
<sequence length="175" mass="19490">MFGTHTILILMGSLLLLIGIAGGGISIKEIKIPKVNNLSRTLSFIMGIGCIIGGIYIENLNSTSSKEAKDPVRERVARPAETATNVQTASTSEEEPVIEREEVCRFYTEDEAYLVWISVEPDRIRRGEEATLTWGILPDEYSRIISPEETTIYILRGVNGNGEIIIEEETQLYVE</sequence>